<dbReference type="Proteomes" id="UP001239111">
    <property type="component" value="Chromosome 3"/>
</dbReference>
<sequence length="455" mass="50075">MSEFPSIFQNNPTESNPNVPNPFQTQQLPQQNYNQQIGARPNGPFNQTRRPRDSECKCCGGSGNSSTKQKNPFAEAYENWERNCNNVNAVQQQRMDSESNESGIIGGLNSPPSEHQCKDSGNGDVVCSQKNCPASIQLQAMVAQLLSVQGLIPSAITRLLLRRIPASNIPDSDDTIMERATRCIRQLSKEHLLRESGAIREINGLLGNYLTSPSTHARLIPILTSAQLKANVLRSLLEGVVSSRIMQDQGCGSSGGAEAPDPLDPLLLELKGDDELRQLLAQLREKQCDERVNLGFSSCTSQQIVAQSRLVNVERKIRQIEAEFERRRRQSGLSSSTCRQDQRASAQAHDSNRMRSSSGSCRINSTTRSPSLLGCPATIQSALSNFDSPNPFANVCLRNPKKLFLKPHVGSPETTYEKSDNDTENRSNCHQEPESPSDDDCCVGCENSCAEETNK</sequence>
<proteinExistence type="predicted"/>
<name>A0ACC2NCK3_9HYME</name>
<accession>A0ACC2NCK3</accession>
<dbReference type="EMBL" id="CM056743">
    <property type="protein sequence ID" value="KAJ8668813.1"/>
    <property type="molecule type" value="Genomic_DNA"/>
</dbReference>
<evidence type="ECO:0000313" key="1">
    <source>
        <dbReference type="EMBL" id="KAJ8668813.1"/>
    </source>
</evidence>
<protein>
    <submittedName>
        <fullName evidence="1">Uncharacterized protein</fullName>
    </submittedName>
</protein>
<gene>
    <name evidence="1" type="ORF">QAD02_000072</name>
</gene>
<comment type="caution">
    <text evidence="1">The sequence shown here is derived from an EMBL/GenBank/DDBJ whole genome shotgun (WGS) entry which is preliminary data.</text>
</comment>
<reference evidence="1" key="1">
    <citation type="submission" date="2023-04" db="EMBL/GenBank/DDBJ databases">
        <title>A chromosome-level genome assembly of the parasitoid wasp Eretmocerus hayati.</title>
        <authorList>
            <person name="Zhong Y."/>
            <person name="Liu S."/>
            <person name="Liu Y."/>
        </authorList>
    </citation>
    <scope>NUCLEOTIDE SEQUENCE</scope>
    <source>
        <strain evidence="1">ZJU_SS_LIU_2023</strain>
    </source>
</reference>
<organism evidence="1 2">
    <name type="scientific">Eretmocerus hayati</name>
    <dbReference type="NCBI Taxonomy" id="131215"/>
    <lineage>
        <taxon>Eukaryota</taxon>
        <taxon>Metazoa</taxon>
        <taxon>Ecdysozoa</taxon>
        <taxon>Arthropoda</taxon>
        <taxon>Hexapoda</taxon>
        <taxon>Insecta</taxon>
        <taxon>Pterygota</taxon>
        <taxon>Neoptera</taxon>
        <taxon>Endopterygota</taxon>
        <taxon>Hymenoptera</taxon>
        <taxon>Apocrita</taxon>
        <taxon>Proctotrupomorpha</taxon>
        <taxon>Chalcidoidea</taxon>
        <taxon>Aphelinidae</taxon>
        <taxon>Aphelininae</taxon>
        <taxon>Eretmocerus</taxon>
    </lineage>
</organism>
<evidence type="ECO:0000313" key="2">
    <source>
        <dbReference type="Proteomes" id="UP001239111"/>
    </source>
</evidence>
<keyword evidence="2" id="KW-1185">Reference proteome</keyword>